<dbReference type="RefSeq" id="WP_025282534.1">
    <property type="nucleotide sequence ID" value="NZ_CP007268.1"/>
</dbReference>
<dbReference type="KEGG" id="hhc:M911_13620"/>
<gene>
    <name evidence="2" type="ORF">M911_13620</name>
</gene>
<name>W8LAC1_9GAMM</name>
<dbReference type="AlphaFoldDB" id="W8LAC1"/>
<sequence length="173" mass="17998">MNVNMPAFNPVMPATTNAVMPTPTDRLEGGGTAVEMETTRPVSDARQTEQGNANPGQNTTQNPPEATNDQAVVERSDAELAAQARLEAAPREGTPTPEGFGADQAGLSQGAANEAPQAQPGETQGGQRGPDNAAGRPDAEQMASRQQQEDLQRAFDVASTQAQGAQSTVNEMV</sequence>
<keyword evidence="3" id="KW-1185">Reference proteome</keyword>
<organism evidence="2 3">
    <name type="scientific">Ectothiorhodospira haloalkaliphila</name>
    <dbReference type="NCBI Taxonomy" id="421628"/>
    <lineage>
        <taxon>Bacteria</taxon>
        <taxon>Pseudomonadati</taxon>
        <taxon>Pseudomonadota</taxon>
        <taxon>Gammaproteobacteria</taxon>
        <taxon>Chromatiales</taxon>
        <taxon>Ectothiorhodospiraceae</taxon>
        <taxon>Ectothiorhodospira</taxon>
    </lineage>
</organism>
<evidence type="ECO:0000313" key="2">
    <source>
        <dbReference type="EMBL" id="AHK80765.1"/>
    </source>
</evidence>
<dbReference type="EMBL" id="CP007268">
    <property type="protein sequence ID" value="AHK80765.1"/>
    <property type="molecule type" value="Genomic_DNA"/>
</dbReference>
<feature type="compositionally biased region" description="Polar residues" evidence="1">
    <location>
        <begin position="158"/>
        <end position="173"/>
    </location>
</feature>
<feature type="region of interest" description="Disordered" evidence="1">
    <location>
        <begin position="1"/>
        <end position="173"/>
    </location>
</feature>
<evidence type="ECO:0000256" key="1">
    <source>
        <dbReference type="SAM" id="MobiDB-lite"/>
    </source>
</evidence>
<dbReference type="Proteomes" id="UP000019442">
    <property type="component" value="Chromosome"/>
</dbReference>
<proteinExistence type="predicted"/>
<accession>W8LAC1</accession>
<reference evidence="3" key="2">
    <citation type="submission" date="2014-02" db="EMBL/GenBank/DDBJ databases">
        <title>Draft Genome Sequence of extremely halophilic bacteria Halorhodospira halochloris.</title>
        <authorList>
            <person name="Singh K.S."/>
        </authorList>
    </citation>
    <scope>NUCLEOTIDE SEQUENCE [LARGE SCALE GENOMIC DNA]</scope>
    <source>
        <strain evidence="3">A</strain>
    </source>
</reference>
<dbReference type="OrthoDB" id="5796484at2"/>
<evidence type="ECO:0000313" key="3">
    <source>
        <dbReference type="Proteomes" id="UP000019442"/>
    </source>
</evidence>
<reference evidence="2 3" key="1">
    <citation type="journal article" date="2014" name="J Genomics">
        <title>Draft Genome Sequence of the Extremely Halophilic Phototrophic Purple Sulfur Bacterium Halorhodospira halochloris.</title>
        <authorList>
            <person name="Singh K.S."/>
            <person name="Kirksey J."/>
            <person name="Hoff W.D."/>
            <person name="Deole R."/>
        </authorList>
    </citation>
    <scope>NUCLEOTIDE SEQUENCE [LARGE SCALE GENOMIC DNA]</scope>
    <source>
        <strain evidence="2 3">A</strain>
    </source>
</reference>
<protein>
    <submittedName>
        <fullName evidence="2">Uncharacterized protein</fullName>
    </submittedName>
</protein>
<feature type="compositionally biased region" description="Polar residues" evidence="1">
    <location>
        <begin position="48"/>
        <end position="70"/>
    </location>
</feature>
<dbReference type="HOGENOM" id="CLU_1545483_0_0_6"/>